<evidence type="ECO:0000256" key="3">
    <source>
        <dbReference type="ARBA" id="ARBA00022692"/>
    </source>
</evidence>
<feature type="region of interest" description="Disordered" evidence="8">
    <location>
        <begin position="290"/>
        <end position="397"/>
    </location>
</feature>
<dbReference type="CDD" id="cd23995">
    <property type="entry name" value="Seipin_BSCL2_like"/>
    <property type="match status" value="1"/>
</dbReference>
<dbReference type="AlphaFoldDB" id="A0AAN0K4P2"/>
<evidence type="ECO:0000256" key="4">
    <source>
        <dbReference type="ARBA" id="ARBA00022824"/>
    </source>
</evidence>
<evidence type="ECO:0000256" key="8">
    <source>
        <dbReference type="SAM" id="MobiDB-lite"/>
    </source>
</evidence>
<keyword evidence="11" id="KW-1185">Reference proteome</keyword>
<protein>
    <recommendedName>
        <fullName evidence="2">Seipin</fullName>
    </recommendedName>
</protein>
<dbReference type="GO" id="GO:0005789">
    <property type="term" value="C:endoplasmic reticulum membrane"/>
    <property type="evidence" value="ECO:0007669"/>
    <property type="project" value="UniProtKB-SubCell"/>
</dbReference>
<dbReference type="PANTHER" id="PTHR21212:SF0">
    <property type="entry name" value="SEIPIN"/>
    <property type="match status" value="1"/>
</dbReference>
<dbReference type="Proteomes" id="UP000007879">
    <property type="component" value="Unassembled WGS sequence"/>
</dbReference>
<evidence type="ECO:0000256" key="9">
    <source>
        <dbReference type="SAM" id="Phobius"/>
    </source>
</evidence>
<dbReference type="GO" id="GO:0006629">
    <property type="term" value="P:lipid metabolic process"/>
    <property type="evidence" value="ECO:0007669"/>
    <property type="project" value="UniProtKB-KW"/>
</dbReference>
<feature type="compositionally biased region" description="Low complexity" evidence="8">
    <location>
        <begin position="341"/>
        <end position="352"/>
    </location>
</feature>
<evidence type="ECO:0000256" key="2">
    <source>
        <dbReference type="ARBA" id="ARBA00022064"/>
    </source>
</evidence>
<comment type="subcellular location">
    <subcellularLocation>
        <location evidence="1">Endoplasmic reticulum membrane</location>
        <topology evidence="1">Multi-pass membrane protein</topology>
    </subcellularLocation>
</comment>
<keyword evidence="4" id="KW-0256">Endoplasmic reticulum</keyword>
<evidence type="ECO:0000256" key="1">
    <source>
        <dbReference type="ARBA" id="ARBA00004477"/>
    </source>
</evidence>
<keyword evidence="6" id="KW-0443">Lipid metabolism</keyword>
<reference evidence="10" key="2">
    <citation type="submission" date="2024-06" db="UniProtKB">
        <authorList>
            <consortium name="EnsemblMetazoa"/>
        </authorList>
    </citation>
    <scope>IDENTIFICATION</scope>
</reference>
<name>A0AAN0K4P2_AMPQE</name>
<feature type="transmembrane region" description="Helical" evidence="9">
    <location>
        <begin position="23"/>
        <end position="48"/>
    </location>
</feature>
<evidence type="ECO:0000313" key="10">
    <source>
        <dbReference type="EnsemblMetazoa" id="XP_019864287.1"/>
    </source>
</evidence>
<evidence type="ECO:0000256" key="7">
    <source>
        <dbReference type="ARBA" id="ARBA00023136"/>
    </source>
</evidence>
<keyword evidence="5 9" id="KW-1133">Transmembrane helix</keyword>
<sequence>MLSRLFNRLNRVWQFALNATRGFFMKLALTFIIFMSYLFLSMTIYAVLRQLMVPQKTHILPVHLYFNPKCLTGEHHQDSVSNFAFNRIPRNEAKSCSYPMAEFFLSSSGDRLLTPGHAYSIAVELEMPESPQNADLGMFMVNLTLYSKTGKVTGSSIRSAVLHYKSSLLHTLSTAFFSFPLVLGLTEEKQTLSVVMFDNFQESHFSDGSTNAIVTIMSHKIQLYSTKLTFDANFTGLSFYLYHWPISMAIIIVSGLFFSISGVTVLLWARKMMDRMNQFRIQQRYLNHRVNTRRHSGGGGGLEPIPEEDEERGQEHIEELSTDGSGGGGAARANDTSDNVSTISSATEIATSDVSDFTDIEDQPHSGTPPPNYRTQGREEEPPVVRHRGERRGDSTS</sequence>
<keyword evidence="3 9" id="KW-0812">Transmembrane</keyword>
<reference evidence="11" key="1">
    <citation type="journal article" date="2010" name="Nature">
        <title>The Amphimedon queenslandica genome and the evolution of animal complexity.</title>
        <authorList>
            <person name="Srivastava M."/>
            <person name="Simakov O."/>
            <person name="Chapman J."/>
            <person name="Fahey B."/>
            <person name="Gauthier M.E."/>
            <person name="Mitros T."/>
            <person name="Richards G.S."/>
            <person name="Conaco C."/>
            <person name="Dacre M."/>
            <person name="Hellsten U."/>
            <person name="Larroux C."/>
            <person name="Putnam N.H."/>
            <person name="Stanke M."/>
            <person name="Adamska M."/>
            <person name="Darling A."/>
            <person name="Degnan S.M."/>
            <person name="Oakley T.H."/>
            <person name="Plachetzki D.C."/>
            <person name="Zhai Y."/>
            <person name="Adamski M."/>
            <person name="Calcino A."/>
            <person name="Cummins S.F."/>
            <person name="Goodstein D.M."/>
            <person name="Harris C."/>
            <person name="Jackson D.J."/>
            <person name="Leys S.P."/>
            <person name="Shu S."/>
            <person name="Woodcroft B.J."/>
            <person name="Vervoort M."/>
            <person name="Kosik K.S."/>
            <person name="Manning G."/>
            <person name="Degnan B.M."/>
            <person name="Rokhsar D.S."/>
        </authorList>
    </citation>
    <scope>NUCLEOTIDE SEQUENCE [LARGE SCALE GENOMIC DNA]</scope>
</reference>
<evidence type="ECO:0000313" key="11">
    <source>
        <dbReference type="Proteomes" id="UP000007879"/>
    </source>
</evidence>
<accession>A0AAN0K4P2</accession>
<evidence type="ECO:0000256" key="5">
    <source>
        <dbReference type="ARBA" id="ARBA00022989"/>
    </source>
</evidence>
<organism evidence="10 11">
    <name type="scientific">Amphimedon queenslandica</name>
    <name type="common">Sponge</name>
    <dbReference type="NCBI Taxonomy" id="400682"/>
    <lineage>
        <taxon>Eukaryota</taxon>
        <taxon>Metazoa</taxon>
        <taxon>Porifera</taxon>
        <taxon>Demospongiae</taxon>
        <taxon>Heteroscleromorpha</taxon>
        <taxon>Haplosclerida</taxon>
        <taxon>Niphatidae</taxon>
        <taxon>Amphimedon</taxon>
    </lineage>
</organism>
<dbReference type="InterPro" id="IPR009617">
    <property type="entry name" value="Seipin"/>
</dbReference>
<feature type="transmembrane region" description="Helical" evidence="9">
    <location>
        <begin position="246"/>
        <end position="269"/>
    </location>
</feature>
<dbReference type="Pfam" id="PF06775">
    <property type="entry name" value="Seipin"/>
    <property type="match status" value="1"/>
</dbReference>
<dbReference type="EnsemblMetazoa" id="XM_020008728.1">
    <property type="protein sequence ID" value="XP_019864287.1"/>
    <property type="gene ID" value="LOC100636690"/>
</dbReference>
<evidence type="ECO:0000256" key="6">
    <source>
        <dbReference type="ARBA" id="ARBA00023098"/>
    </source>
</evidence>
<keyword evidence="7 9" id="KW-0472">Membrane</keyword>
<feature type="transmembrane region" description="Helical" evidence="9">
    <location>
        <begin position="168"/>
        <end position="186"/>
    </location>
</feature>
<proteinExistence type="predicted"/>
<dbReference type="GO" id="GO:0140042">
    <property type="term" value="P:lipid droplet formation"/>
    <property type="evidence" value="ECO:0007669"/>
    <property type="project" value="UniProtKB-ARBA"/>
</dbReference>
<gene>
    <name evidence="10" type="primary">100636690</name>
</gene>
<dbReference type="PANTHER" id="PTHR21212">
    <property type="entry name" value="BERNARDINELLI-SEIP CONGENITAL LIPODYSTROPHY 2 HOMOLOG BSCL2 PROTEIN"/>
    <property type="match status" value="1"/>
</dbReference>